<dbReference type="InterPro" id="IPR004089">
    <property type="entry name" value="MCPsignal_dom"/>
</dbReference>
<evidence type="ECO:0000256" key="1">
    <source>
        <dbReference type="ARBA" id="ARBA00004651"/>
    </source>
</evidence>
<evidence type="ECO:0000256" key="7">
    <source>
        <dbReference type="ARBA" id="ARBA00023136"/>
    </source>
</evidence>
<dbReference type="Gene3D" id="1.10.287.950">
    <property type="entry name" value="Methyl-accepting chemotaxis protein"/>
    <property type="match status" value="1"/>
</dbReference>
<keyword evidence="5 12" id="KW-0812">Transmembrane</keyword>
<keyword evidence="16" id="KW-1185">Reference proteome</keyword>
<reference evidence="15 16" key="1">
    <citation type="journal article" date="2010" name="Int. J. Syst. Evol. Microbiol.">
        <title>Bacillus horneckiae sp. nov., isolated from a spacecraft-assembly clean room.</title>
        <authorList>
            <person name="Vaishampayan P."/>
            <person name="Probst A."/>
            <person name="Krishnamurthi S."/>
            <person name="Ghosh S."/>
            <person name="Osman S."/>
            <person name="McDowall A."/>
            <person name="Ruckmani A."/>
            <person name="Mayilraj S."/>
            <person name="Venkateswaran K."/>
        </authorList>
    </citation>
    <scope>NUCLEOTIDE SEQUENCE [LARGE SCALE GENOMIC DNA]</scope>
    <source>
        <strain evidence="16">1PO1SC</strain>
    </source>
</reference>
<comment type="similarity">
    <text evidence="9">Belongs to the methyl-accepting chemotaxis (MCP) protein family.</text>
</comment>
<keyword evidence="2" id="KW-1003">Cell membrane</keyword>
<dbReference type="CDD" id="cd12913">
    <property type="entry name" value="PDC1_MCP_like"/>
    <property type="match status" value="1"/>
</dbReference>
<protein>
    <submittedName>
        <fullName evidence="15">Methyl-accepting chemotaxis protein</fullName>
    </submittedName>
</protein>
<evidence type="ECO:0000256" key="10">
    <source>
        <dbReference type="PROSITE-ProRule" id="PRU00284"/>
    </source>
</evidence>
<evidence type="ECO:0000313" key="16">
    <source>
        <dbReference type="Proteomes" id="UP000233343"/>
    </source>
</evidence>
<evidence type="ECO:0000256" key="6">
    <source>
        <dbReference type="ARBA" id="ARBA00022989"/>
    </source>
</evidence>
<keyword evidence="8 10" id="KW-0807">Transducer</keyword>
<feature type="transmembrane region" description="Helical" evidence="12">
    <location>
        <begin position="291"/>
        <end position="310"/>
    </location>
</feature>
<keyword evidence="4" id="KW-0145">Chemotaxis</keyword>
<dbReference type="SUPFAM" id="SSF58104">
    <property type="entry name" value="Methyl-accepting chemotaxis protein (MCP) signaling domain"/>
    <property type="match status" value="1"/>
</dbReference>
<proteinExistence type="inferred from homology"/>
<dbReference type="Pfam" id="PF00672">
    <property type="entry name" value="HAMP"/>
    <property type="match status" value="1"/>
</dbReference>
<name>A0A2N0Z9W4_9BACI</name>
<dbReference type="GO" id="GO:0005886">
    <property type="term" value="C:plasma membrane"/>
    <property type="evidence" value="ECO:0007669"/>
    <property type="project" value="UniProtKB-SubCell"/>
</dbReference>
<dbReference type="CDD" id="cd06225">
    <property type="entry name" value="HAMP"/>
    <property type="match status" value="1"/>
</dbReference>
<comment type="subcellular location">
    <subcellularLocation>
        <location evidence="1">Cell membrane</location>
        <topology evidence="1">Multi-pass membrane protein</topology>
    </subcellularLocation>
</comment>
<evidence type="ECO:0000313" key="15">
    <source>
        <dbReference type="EMBL" id="PKG26304.1"/>
    </source>
</evidence>
<evidence type="ECO:0000256" key="11">
    <source>
        <dbReference type="SAM" id="Coils"/>
    </source>
</evidence>
<dbReference type="InterPro" id="IPR033479">
    <property type="entry name" value="dCache_1"/>
</dbReference>
<feature type="coiled-coil region" evidence="11">
    <location>
        <begin position="428"/>
        <end position="487"/>
    </location>
</feature>
<gene>
    <name evidence="15" type="ORF">CWS20_24750</name>
</gene>
<dbReference type="Gene3D" id="3.30.450.20">
    <property type="entry name" value="PAS domain"/>
    <property type="match status" value="2"/>
</dbReference>
<feature type="domain" description="Methyl-accepting transducer" evidence="13">
    <location>
        <begin position="382"/>
        <end position="632"/>
    </location>
</feature>
<evidence type="ECO:0000259" key="14">
    <source>
        <dbReference type="PROSITE" id="PS50885"/>
    </source>
</evidence>
<keyword evidence="11" id="KW-0175">Coiled coil</keyword>
<dbReference type="PROSITE" id="PS50885">
    <property type="entry name" value="HAMP"/>
    <property type="match status" value="1"/>
</dbReference>
<evidence type="ECO:0000256" key="8">
    <source>
        <dbReference type="ARBA" id="ARBA00023224"/>
    </source>
</evidence>
<evidence type="ECO:0000256" key="4">
    <source>
        <dbReference type="ARBA" id="ARBA00022500"/>
    </source>
</evidence>
<comment type="caution">
    <text evidence="15">The sequence shown here is derived from an EMBL/GenBank/DDBJ whole genome shotgun (WGS) entry which is preliminary data.</text>
</comment>
<evidence type="ECO:0000259" key="13">
    <source>
        <dbReference type="PROSITE" id="PS50111"/>
    </source>
</evidence>
<dbReference type="Pfam" id="PF00015">
    <property type="entry name" value="MCPsignal"/>
    <property type="match status" value="1"/>
</dbReference>
<organism evidence="15 16">
    <name type="scientific">Cytobacillus horneckiae</name>
    <dbReference type="NCBI Taxonomy" id="549687"/>
    <lineage>
        <taxon>Bacteria</taxon>
        <taxon>Bacillati</taxon>
        <taxon>Bacillota</taxon>
        <taxon>Bacilli</taxon>
        <taxon>Bacillales</taxon>
        <taxon>Bacillaceae</taxon>
        <taxon>Cytobacillus</taxon>
    </lineage>
</organism>
<accession>A0A2N0Z9W4</accession>
<dbReference type="EMBL" id="PISD01000072">
    <property type="protein sequence ID" value="PKG26304.1"/>
    <property type="molecule type" value="Genomic_DNA"/>
</dbReference>
<dbReference type="GO" id="GO:0007165">
    <property type="term" value="P:signal transduction"/>
    <property type="evidence" value="ECO:0007669"/>
    <property type="project" value="UniProtKB-KW"/>
</dbReference>
<dbReference type="PROSITE" id="PS50111">
    <property type="entry name" value="CHEMOTAXIS_TRANSDUC_2"/>
    <property type="match status" value="1"/>
</dbReference>
<dbReference type="Pfam" id="PF02743">
    <property type="entry name" value="dCache_1"/>
    <property type="match status" value="1"/>
</dbReference>
<dbReference type="InterPro" id="IPR003660">
    <property type="entry name" value="HAMP_dom"/>
</dbReference>
<dbReference type="GO" id="GO:0006935">
    <property type="term" value="P:chemotaxis"/>
    <property type="evidence" value="ECO:0007669"/>
    <property type="project" value="UniProtKB-KW"/>
</dbReference>
<dbReference type="SMART" id="SM00304">
    <property type="entry name" value="HAMP"/>
    <property type="match status" value="1"/>
</dbReference>
<keyword evidence="7 12" id="KW-0472">Membrane</keyword>
<evidence type="ECO:0000256" key="2">
    <source>
        <dbReference type="ARBA" id="ARBA00022475"/>
    </source>
</evidence>
<dbReference type="InterPro" id="IPR029151">
    <property type="entry name" value="Sensor-like_sf"/>
</dbReference>
<dbReference type="PANTHER" id="PTHR32089:SF114">
    <property type="entry name" value="METHYL-ACCEPTING CHEMOTAXIS PROTEIN MCPB"/>
    <property type="match status" value="1"/>
</dbReference>
<dbReference type="AlphaFoldDB" id="A0A2N0Z9W4"/>
<evidence type="ECO:0000256" key="3">
    <source>
        <dbReference type="ARBA" id="ARBA00022481"/>
    </source>
</evidence>
<dbReference type="SUPFAM" id="SSF103190">
    <property type="entry name" value="Sensory domain-like"/>
    <property type="match status" value="1"/>
</dbReference>
<dbReference type="Proteomes" id="UP000233343">
    <property type="component" value="Unassembled WGS sequence"/>
</dbReference>
<dbReference type="PANTHER" id="PTHR32089">
    <property type="entry name" value="METHYL-ACCEPTING CHEMOTAXIS PROTEIN MCPB"/>
    <property type="match status" value="1"/>
</dbReference>
<keyword evidence="6 12" id="KW-1133">Transmembrane helix</keyword>
<dbReference type="CDD" id="cd12912">
    <property type="entry name" value="PDC2_MCP_like"/>
    <property type="match status" value="1"/>
</dbReference>
<evidence type="ECO:0000256" key="9">
    <source>
        <dbReference type="ARBA" id="ARBA00029447"/>
    </source>
</evidence>
<feature type="domain" description="HAMP" evidence="14">
    <location>
        <begin position="311"/>
        <end position="363"/>
    </location>
</feature>
<evidence type="ECO:0000256" key="5">
    <source>
        <dbReference type="ARBA" id="ARBA00022692"/>
    </source>
</evidence>
<feature type="transmembrane region" description="Helical" evidence="12">
    <location>
        <begin position="12"/>
        <end position="30"/>
    </location>
</feature>
<dbReference type="SMART" id="SM00283">
    <property type="entry name" value="MA"/>
    <property type="match status" value="1"/>
</dbReference>
<sequence length="668" mass="73624">MHMFKSIKSKLIVLFITLIAGIIGAIGLLVNQQMKEQIYDNVIVQSKGLTEEMRNSIELFTEGYAKNLQHMALSKPVKEYINNVMDEGKSAESTKDLENEFLNYLNLNENITSIYAASETKQLKMVPEPELAEDFDPTTRDWYKTAASQPEKVIWTEPYEDPATKEHVVTLSYAIKEGANVIGVLGVDISLEQLTNMIQSTDVSYNGYPFIFSKDGASIVHPEYRNQNMLEFPYIKAIYDSEQQAGNKNYEHNGEGKMLVYDTVSSTSWKVGIAYSDRDLMETAASLQRTIIIISCIALLISIITIYFIANSMAKPLIQLKNGLNEFAKGNLNIQTNITSKDEIGEVSRHFNQMVAQMKELLTTINHSVGSIKESAESLSAVSEETNASSEEMAAAINEIATGASRSAEEAESAHQLSNQLSMRINEISEHTASMKNLSEKADEINQSGLVQIKNLRESFDVSKEFIASTENVVNELEEKIKKIETVMTTISDISTQTNLLSLNASIEAARAGEHGKGFAVVAEEVRKLAEQSVAATGEVQSTISDIQSGAALAVDSMGKTKENFNSQTNVVEHTETAFISISDLVEDMKDSILFINQEMDEISKDKEDVVLSIQSMAAMSEQAAASCEEVSASTDEQVHAIQSVALSAEQLTELSNDLSDVVSKFED</sequence>
<keyword evidence="3" id="KW-0488">Methylation</keyword>
<evidence type="ECO:0000256" key="12">
    <source>
        <dbReference type="SAM" id="Phobius"/>
    </source>
</evidence>